<dbReference type="PANTHER" id="PTHR42673:SF4">
    <property type="entry name" value="MALEYLACETOACETATE ISOMERASE"/>
    <property type="match status" value="1"/>
</dbReference>
<accession>A0ABR4MXB5</accession>
<evidence type="ECO:0000259" key="3">
    <source>
        <dbReference type="PROSITE" id="PS50405"/>
    </source>
</evidence>
<dbReference type="Gene3D" id="1.20.1050.10">
    <property type="match status" value="1"/>
</dbReference>
<dbReference type="InterPro" id="IPR034330">
    <property type="entry name" value="GST_Zeta_C"/>
</dbReference>
<dbReference type="InterPro" id="IPR036282">
    <property type="entry name" value="Glutathione-S-Trfase_C_sf"/>
</dbReference>
<dbReference type="Gene3D" id="3.40.30.10">
    <property type="entry name" value="Glutaredoxin"/>
    <property type="match status" value="1"/>
</dbReference>
<dbReference type="InterPro" id="IPR036249">
    <property type="entry name" value="Thioredoxin-like_sf"/>
</dbReference>
<dbReference type="InterPro" id="IPR004045">
    <property type="entry name" value="Glutathione_S-Trfase_N"/>
</dbReference>
<dbReference type="InterPro" id="IPR034333">
    <property type="entry name" value="GST_Zeta_N"/>
</dbReference>
<dbReference type="SUPFAM" id="SSF52833">
    <property type="entry name" value="Thioredoxin-like"/>
    <property type="match status" value="1"/>
</dbReference>
<dbReference type="SFLD" id="SFLDG00358">
    <property type="entry name" value="Main_(cytGST)"/>
    <property type="match status" value="1"/>
</dbReference>
<dbReference type="PROSITE" id="PS50404">
    <property type="entry name" value="GST_NTER"/>
    <property type="match status" value="1"/>
</dbReference>
<comment type="similarity">
    <text evidence="1">Belongs to the GST superfamily. Zeta family.</text>
</comment>
<dbReference type="SUPFAM" id="SSF47616">
    <property type="entry name" value="GST C-terminal domain-like"/>
    <property type="match status" value="1"/>
</dbReference>
<dbReference type="NCBIfam" id="TIGR01262">
    <property type="entry name" value="maiA"/>
    <property type="match status" value="1"/>
</dbReference>
<dbReference type="CDD" id="cd03191">
    <property type="entry name" value="GST_C_Zeta"/>
    <property type="match status" value="1"/>
</dbReference>
<evidence type="ECO:0000259" key="2">
    <source>
        <dbReference type="PROSITE" id="PS50404"/>
    </source>
</evidence>
<evidence type="ECO:0000313" key="5">
    <source>
        <dbReference type="Proteomes" id="UP001527925"/>
    </source>
</evidence>
<dbReference type="InterPro" id="IPR040079">
    <property type="entry name" value="Glutathione_S-Trfase"/>
</dbReference>
<dbReference type="CDD" id="cd03042">
    <property type="entry name" value="GST_N_Zeta"/>
    <property type="match status" value="1"/>
</dbReference>
<dbReference type="SFLD" id="SFLDS00019">
    <property type="entry name" value="Glutathione_Transferase_(cytos"/>
    <property type="match status" value="1"/>
</dbReference>
<name>A0ABR4MXB5_9FUNG</name>
<gene>
    <name evidence="4" type="ORF">HK105_208701</name>
</gene>
<dbReference type="PROSITE" id="PS50405">
    <property type="entry name" value="GST_CTER"/>
    <property type="match status" value="1"/>
</dbReference>
<evidence type="ECO:0000313" key="4">
    <source>
        <dbReference type="EMBL" id="KAL2911851.1"/>
    </source>
</evidence>
<proteinExistence type="inferred from homology"/>
<dbReference type="Pfam" id="PF13409">
    <property type="entry name" value="GST_N_2"/>
    <property type="match status" value="1"/>
</dbReference>
<organism evidence="4 5">
    <name type="scientific">Polyrhizophydium stewartii</name>
    <dbReference type="NCBI Taxonomy" id="2732419"/>
    <lineage>
        <taxon>Eukaryota</taxon>
        <taxon>Fungi</taxon>
        <taxon>Fungi incertae sedis</taxon>
        <taxon>Chytridiomycota</taxon>
        <taxon>Chytridiomycota incertae sedis</taxon>
        <taxon>Chytridiomycetes</taxon>
        <taxon>Rhizophydiales</taxon>
        <taxon>Rhizophydiales incertae sedis</taxon>
        <taxon>Polyrhizophydium</taxon>
    </lineage>
</organism>
<reference evidence="4 5" key="1">
    <citation type="submission" date="2023-09" db="EMBL/GenBank/DDBJ databases">
        <title>Pangenome analysis of Batrachochytrium dendrobatidis and related Chytrids.</title>
        <authorList>
            <person name="Yacoub M.N."/>
            <person name="Stajich J.E."/>
            <person name="James T.Y."/>
        </authorList>
    </citation>
    <scope>NUCLEOTIDE SEQUENCE [LARGE SCALE GENOMIC DNA]</scope>
    <source>
        <strain evidence="4 5">JEL0888</strain>
    </source>
</reference>
<dbReference type="EMBL" id="JADGIZ020000086">
    <property type="protein sequence ID" value="KAL2911851.1"/>
    <property type="molecule type" value="Genomic_DNA"/>
</dbReference>
<protein>
    <recommendedName>
        <fullName evidence="6">Maleylacetoacetate isomerase</fullName>
    </recommendedName>
</protein>
<dbReference type="PANTHER" id="PTHR42673">
    <property type="entry name" value="MALEYLACETOACETATE ISOMERASE"/>
    <property type="match status" value="1"/>
</dbReference>
<sequence length="213" mass="23617">MSDIKLYTYWRSSASWRVRIALHHKGIDFESIFVNLLKGEQASSRCHPDEFKATNPTGLVPALVINGETILESPAILELLEELFPERPLLPKDPIARAKVRAIANIIGCDIHPVQNLRVLKYAGQDRMAEWAKHFIDLGFEGLEKVVKGTAGKYCFGDEVTLADVFLVPQIGNAVRWGVDMSKFPTLAAIGDRLGELDAFRKAHPTAQPDAAN</sequence>
<evidence type="ECO:0000256" key="1">
    <source>
        <dbReference type="ARBA" id="ARBA00010007"/>
    </source>
</evidence>
<feature type="domain" description="GST N-terminal" evidence="2">
    <location>
        <begin position="2"/>
        <end position="88"/>
    </location>
</feature>
<comment type="caution">
    <text evidence="4">The sequence shown here is derived from an EMBL/GenBank/DDBJ whole genome shotgun (WGS) entry which is preliminary data.</text>
</comment>
<keyword evidence="5" id="KW-1185">Reference proteome</keyword>
<feature type="domain" description="GST C-terminal" evidence="3">
    <location>
        <begin position="93"/>
        <end position="213"/>
    </location>
</feature>
<dbReference type="InterPro" id="IPR010987">
    <property type="entry name" value="Glutathione-S-Trfase_C-like"/>
</dbReference>
<evidence type="ECO:0008006" key="6">
    <source>
        <dbReference type="Google" id="ProtNLM"/>
    </source>
</evidence>
<dbReference type="InterPro" id="IPR005955">
    <property type="entry name" value="GST_Zeta"/>
</dbReference>
<dbReference type="Proteomes" id="UP001527925">
    <property type="component" value="Unassembled WGS sequence"/>
</dbReference>